<accession>A0A5R9F8J0</accession>
<keyword evidence="1" id="KW-0812">Transmembrane</keyword>
<comment type="caution">
    <text evidence="2">The sequence shown here is derived from an EMBL/GenBank/DDBJ whole genome shotgun (WGS) entry which is preliminary data.</text>
</comment>
<dbReference type="Pfam" id="PF06898">
    <property type="entry name" value="YqfD"/>
    <property type="match status" value="1"/>
</dbReference>
<feature type="transmembrane region" description="Helical" evidence="1">
    <location>
        <begin position="90"/>
        <end position="110"/>
    </location>
</feature>
<dbReference type="NCBIfam" id="TIGR02876">
    <property type="entry name" value="spore_yqfD"/>
    <property type="match status" value="1"/>
</dbReference>
<dbReference type="InterPro" id="IPR010690">
    <property type="entry name" value="YqfD"/>
</dbReference>
<sequence>MNNFWKEPFYGYVRVKISGKYVELFMNRCIQYHIQIWEIIRVDNDTIILSMYVKDIKRIRPHLKKTNCKLRFHEKKGFPFLLKRILHSRGFLSGALGFLLVIFVLSNMVWSIDVNGASPEVEHKIRKAIDDIGVKRGKFIFRLPSTQQIQQEITERFKEITWVGVKLQGTSYHFEVVQKQLPEKTPPLSPRHLVAKKKAMITRVFVEQGQPVVKENQFVQKGDLLVSGFIGKEENSKLVAAKGEILGETWHVTEVEIPLKTKFVTNTGDRMDKLSLSLFKLDIPIWGFGKIKYKDYEILLNKNKLHFLKWELPISIERAHYLETEEISRELTTEEAVKLAKDMAKHNLEKQIDESAKIKNQKVLRQEVENGKVKLTIHYDVIEDIGVEKPIIQGD</sequence>
<evidence type="ECO:0000313" key="2">
    <source>
        <dbReference type="EMBL" id="TLS39361.1"/>
    </source>
</evidence>
<name>A0A5R9F8J0_9BACL</name>
<dbReference type="OrthoDB" id="1640349at2"/>
<evidence type="ECO:0000256" key="1">
    <source>
        <dbReference type="SAM" id="Phobius"/>
    </source>
</evidence>
<dbReference type="PIRSF" id="PIRSF029895">
    <property type="entry name" value="SpoIV"/>
    <property type="match status" value="1"/>
</dbReference>
<gene>
    <name evidence="2" type="primary">yqfD</name>
    <name evidence="2" type="ORF">FCL54_03395</name>
</gene>
<keyword evidence="1" id="KW-1133">Transmembrane helix</keyword>
<organism evidence="2 3">
    <name type="scientific">Exobacillus caeni</name>
    <dbReference type="NCBI Taxonomy" id="2574798"/>
    <lineage>
        <taxon>Bacteria</taxon>
        <taxon>Bacillati</taxon>
        <taxon>Bacillota</taxon>
        <taxon>Bacilli</taxon>
        <taxon>Bacillales</taxon>
        <taxon>Guptibacillaceae</taxon>
        <taxon>Exobacillus</taxon>
    </lineage>
</organism>
<keyword evidence="3" id="KW-1185">Reference proteome</keyword>
<dbReference type="AlphaFoldDB" id="A0A5R9F8J0"/>
<protein>
    <submittedName>
        <fullName evidence="2">Sporulation protein YqfD</fullName>
    </submittedName>
</protein>
<proteinExistence type="predicted"/>
<keyword evidence="1" id="KW-0472">Membrane</keyword>
<dbReference type="RefSeq" id="WP_138123131.1">
    <property type="nucleotide sequence ID" value="NZ_SWLG01000001.1"/>
</dbReference>
<reference evidence="2 3" key="1">
    <citation type="submission" date="2019-04" db="EMBL/GenBank/DDBJ databases">
        <title>Bacillus caeni sp. nov., a bacterium isolated from mangrove sediment.</title>
        <authorList>
            <person name="Huang H."/>
            <person name="Mo K."/>
            <person name="Hu Y."/>
        </authorList>
    </citation>
    <scope>NUCLEOTIDE SEQUENCE [LARGE SCALE GENOMIC DNA]</scope>
    <source>
        <strain evidence="2 3">HB172195</strain>
    </source>
</reference>
<evidence type="ECO:0000313" key="3">
    <source>
        <dbReference type="Proteomes" id="UP000308230"/>
    </source>
</evidence>
<dbReference type="Proteomes" id="UP000308230">
    <property type="component" value="Unassembled WGS sequence"/>
</dbReference>
<dbReference type="EMBL" id="SWLG01000001">
    <property type="protein sequence ID" value="TLS39361.1"/>
    <property type="molecule type" value="Genomic_DNA"/>
</dbReference>